<dbReference type="PANTHER" id="PTHR11614">
    <property type="entry name" value="PHOSPHOLIPASE-RELATED"/>
    <property type="match status" value="1"/>
</dbReference>
<evidence type="ECO:0000313" key="2">
    <source>
        <dbReference type="EMBL" id="KAL2869020.1"/>
    </source>
</evidence>
<organism evidence="2 3">
    <name type="scientific">Aspergillus lucknowensis</name>
    <dbReference type="NCBI Taxonomy" id="176173"/>
    <lineage>
        <taxon>Eukaryota</taxon>
        <taxon>Fungi</taxon>
        <taxon>Dikarya</taxon>
        <taxon>Ascomycota</taxon>
        <taxon>Pezizomycotina</taxon>
        <taxon>Eurotiomycetes</taxon>
        <taxon>Eurotiomycetidae</taxon>
        <taxon>Eurotiales</taxon>
        <taxon>Aspergillaceae</taxon>
        <taxon>Aspergillus</taxon>
        <taxon>Aspergillus subgen. Nidulantes</taxon>
    </lineage>
</organism>
<dbReference type="GO" id="GO:0016787">
    <property type="term" value="F:hydrolase activity"/>
    <property type="evidence" value="ECO:0007669"/>
    <property type="project" value="UniProtKB-KW"/>
</dbReference>
<evidence type="ECO:0000259" key="1">
    <source>
        <dbReference type="Pfam" id="PF12146"/>
    </source>
</evidence>
<comment type="caution">
    <text evidence="2">The sequence shown here is derived from an EMBL/GenBank/DDBJ whole genome shotgun (WGS) entry which is preliminary data.</text>
</comment>
<name>A0ABR4LWW0_9EURO</name>
<dbReference type="Pfam" id="PF12146">
    <property type="entry name" value="Hydrolase_4"/>
    <property type="match status" value="1"/>
</dbReference>
<protein>
    <submittedName>
        <fullName evidence="2">Alpha/Beta hydrolase protein</fullName>
    </submittedName>
</protein>
<gene>
    <name evidence="2" type="ORF">BJX67DRAFT_371014</name>
</gene>
<dbReference type="RefSeq" id="XP_070887999.1">
    <property type="nucleotide sequence ID" value="XM_071031008.1"/>
</dbReference>
<dbReference type="Gene3D" id="3.40.50.1820">
    <property type="entry name" value="alpha/beta hydrolase"/>
    <property type="match status" value="1"/>
</dbReference>
<reference evidence="2 3" key="1">
    <citation type="submission" date="2024-07" db="EMBL/GenBank/DDBJ databases">
        <title>Section-level genome sequencing and comparative genomics of Aspergillus sections Usti and Cavernicolus.</title>
        <authorList>
            <consortium name="Lawrence Berkeley National Laboratory"/>
            <person name="Nybo J.L."/>
            <person name="Vesth T.C."/>
            <person name="Theobald S."/>
            <person name="Frisvad J.C."/>
            <person name="Larsen T.O."/>
            <person name="Kjaerboelling I."/>
            <person name="Rothschild-Mancinelli K."/>
            <person name="Lyhne E.K."/>
            <person name="Kogle M.E."/>
            <person name="Barry K."/>
            <person name="Clum A."/>
            <person name="Na H."/>
            <person name="Ledsgaard L."/>
            <person name="Lin J."/>
            <person name="Lipzen A."/>
            <person name="Kuo A."/>
            <person name="Riley R."/>
            <person name="Mondo S."/>
            <person name="Labutti K."/>
            <person name="Haridas S."/>
            <person name="Pangalinan J."/>
            <person name="Salamov A.A."/>
            <person name="Simmons B.A."/>
            <person name="Magnuson J.K."/>
            <person name="Chen J."/>
            <person name="Drula E."/>
            <person name="Henrissat B."/>
            <person name="Wiebenga A."/>
            <person name="Lubbers R.J."/>
            <person name="Gomes A.C."/>
            <person name="Macurrencykelacurrency M.R."/>
            <person name="Stajich J."/>
            <person name="Grigoriev I.V."/>
            <person name="Mortensen U.H."/>
            <person name="De Vries R.P."/>
            <person name="Baker S.E."/>
            <person name="Andersen M.R."/>
        </authorList>
    </citation>
    <scope>NUCLEOTIDE SEQUENCE [LARGE SCALE GENOMIC DNA]</scope>
    <source>
        <strain evidence="2 3">CBS 449.75</strain>
    </source>
</reference>
<dbReference type="GeneID" id="98146080"/>
<keyword evidence="3" id="KW-1185">Reference proteome</keyword>
<feature type="domain" description="Serine aminopeptidase S33" evidence="1">
    <location>
        <begin position="30"/>
        <end position="277"/>
    </location>
</feature>
<dbReference type="EMBL" id="JBFXLQ010000011">
    <property type="protein sequence ID" value="KAL2869020.1"/>
    <property type="molecule type" value="Genomic_DNA"/>
</dbReference>
<sequence>MAEIKITEGEFRVPDGTLLYQKTWAPYSTPVAKLVLFHGFSDHIDNYHDFFMRLAPRGILCTGIDQRGWGRSVHSKADRGNTGPTTLILADYASFIEAQLTAYPSQLVFVMGHSMGGGLVATLASTQRYKQLMSTLGGIMLYAPYIALVPDQEPRHATVFLGRLLGKLLPRYQLTQEIKVETLVRDPAVQHSIKNDPLNHDTGTLEMFVDMLDRAAQLSSGRLALKDGIKSVYVAHGTGDKCTSYDASKRWFDAQTGHVLDKRYRTYSEWGHILHLDLPESRQVFADDCAAWILERSNA</sequence>
<dbReference type="InterPro" id="IPR029058">
    <property type="entry name" value="AB_hydrolase_fold"/>
</dbReference>
<evidence type="ECO:0000313" key="3">
    <source>
        <dbReference type="Proteomes" id="UP001610432"/>
    </source>
</evidence>
<dbReference type="Proteomes" id="UP001610432">
    <property type="component" value="Unassembled WGS sequence"/>
</dbReference>
<accession>A0ABR4LWW0</accession>
<proteinExistence type="predicted"/>
<dbReference type="InterPro" id="IPR051044">
    <property type="entry name" value="MAG_DAG_Lipase"/>
</dbReference>
<dbReference type="InterPro" id="IPR022742">
    <property type="entry name" value="Hydrolase_4"/>
</dbReference>
<keyword evidence="2" id="KW-0378">Hydrolase</keyword>
<dbReference type="SUPFAM" id="SSF53474">
    <property type="entry name" value="alpha/beta-Hydrolases"/>
    <property type="match status" value="1"/>
</dbReference>